<dbReference type="RefSeq" id="WP_005936169.1">
    <property type="nucleotide sequence ID" value="NZ_KB890364.1"/>
</dbReference>
<evidence type="ECO:0000313" key="4">
    <source>
        <dbReference type="Proteomes" id="UP000017831"/>
    </source>
</evidence>
<dbReference type="Proteomes" id="UP000017831">
    <property type="component" value="Unassembled WGS sequence"/>
</dbReference>
<dbReference type="OrthoDB" id="612554at2"/>
<dbReference type="PATRIC" id="fig|1121098.3.peg.313"/>
<sequence length="697" mass="80814">MEMYGNVKCVTHSELVDGGVITQAQYINYTKRKQFIFHQRGGNGRIALIDYNSLPALVRQKYDEIHPDAEIRLKNQLMNNILRTDSKAIDFYRRHTLADGSSLTDKKQAEYILNAQVLNEMVRVEAEARAMQGKLGHSRPKVAWELAEGTCEKLRQLYGHTLPKSSRLREKLNDYKKYGYIVLVSQKNGNSSARKIGPREARLILRLRRSRVPVYTEAQIFEEFNRLAEESQWKRDKTQALKPIKSPNTLRNYLYAPEVMPLWYAAVFGMQAWKGKYTSLLKTEMPTMRDSLWYSDGTKLNLYYKNKDGKMCTTSVYEVMDAYSEVFLGYDIAPNENFDSQYRAFRMAVEVAGVRPYEIVNDNQGGHRKAAAQGFFDKIAVLRKPTMPYNGNSKTIESAFGRFQSQILHKIWHFTGQNVTTVKKNSHPNMEFIEQNAYALPTLEEVKQIYKECREQWNNAPHPATGIARIEMYRMSENPETQPVTAMDLIQMFWLKKPETVTYTNKGLAFDLNKESYEYDVYGKNGLRNEAWALRNTGRKFRIFYDPMDMTRIELWEVLANNELRYSTDATPKVSICRGTQERTEEQTSYMRRAIEQSKETMGLLQIATEEFDLDEKIAAELFGLSTPQPKNVSKEKMEQIRKDYEKGRRKAPISLPEKLEQEEDEDGMELAYSTLGGQTKELSNLTFDDVKGYEMM</sequence>
<dbReference type="HOGENOM" id="CLU_025489_0_0_10"/>
<reference evidence="3 4" key="1">
    <citation type="submission" date="2013-04" db="EMBL/GenBank/DDBJ databases">
        <title>The Genome Sequence of Bacteroides massiliensis DSM 17679.</title>
        <authorList>
            <consortium name="The Broad Institute Genomics Platform"/>
            <person name="Earl A."/>
            <person name="Ward D."/>
            <person name="Feldgarden M."/>
            <person name="Gevers D."/>
            <person name="Martens E."/>
            <person name="Fenner L."/>
            <person name="Roux V."/>
            <person name="Mallet M.N."/>
            <person name="Raoult D."/>
            <person name="Walker B."/>
            <person name="Young S."/>
            <person name="Zeng Q."/>
            <person name="Gargeya S."/>
            <person name="Fitzgerald M."/>
            <person name="Haas B."/>
            <person name="Abouelleil A."/>
            <person name="Allen A.W."/>
            <person name="Alvarado L."/>
            <person name="Arachchi H.M."/>
            <person name="Berlin A.M."/>
            <person name="Chapman S.B."/>
            <person name="Gainer-Dewar J."/>
            <person name="Goldberg J."/>
            <person name="Griggs A."/>
            <person name="Gujja S."/>
            <person name="Hansen M."/>
            <person name="Howarth C."/>
            <person name="Imamovic A."/>
            <person name="Ireland A."/>
            <person name="Larimer J."/>
            <person name="McCowan C."/>
            <person name="Murphy C."/>
            <person name="Pearson M."/>
            <person name="Poon T.W."/>
            <person name="Priest M."/>
            <person name="Roberts A."/>
            <person name="Saif S."/>
            <person name="Shea T."/>
            <person name="Sisk P."/>
            <person name="Sykes S."/>
            <person name="Wortman J."/>
            <person name="Nusbaum C."/>
            <person name="Birren B."/>
        </authorList>
    </citation>
    <scope>NUCLEOTIDE SEQUENCE [LARGE SCALE GENOMIC DNA]</scope>
    <source>
        <strain evidence="4">B84634 / Timone 84634 / DSM 17679 / JCM 13223</strain>
    </source>
</reference>
<accession>U6RSW8</accession>
<dbReference type="InterPro" id="IPR036397">
    <property type="entry name" value="RNaseH_sf"/>
</dbReference>
<feature type="region of interest" description="Disordered" evidence="1">
    <location>
        <begin position="645"/>
        <end position="668"/>
    </location>
</feature>
<gene>
    <name evidence="3" type="ORF">HMPREF1534_00309</name>
</gene>
<protein>
    <recommendedName>
        <fullName evidence="2">Integrase catalytic domain-containing protein</fullName>
    </recommendedName>
</protein>
<proteinExistence type="predicted"/>
<feature type="domain" description="Integrase catalytic" evidence="2">
    <location>
        <begin position="282"/>
        <end position="477"/>
    </location>
</feature>
<dbReference type="SUPFAM" id="SSF53098">
    <property type="entry name" value="Ribonuclease H-like"/>
    <property type="match status" value="1"/>
</dbReference>
<dbReference type="Gene3D" id="3.30.420.10">
    <property type="entry name" value="Ribonuclease H-like superfamily/Ribonuclease H"/>
    <property type="match status" value="1"/>
</dbReference>
<comment type="caution">
    <text evidence="3">The sequence shown here is derived from an EMBL/GenBank/DDBJ whole genome shotgun (WGS) entry which is preliminary data.</text>
</comment>
<evidence type="ECO:0000313" key="3">
    <source>
        <dbReference type="EMBL" id="EOA58343.1"/>
    </source>
</evidence>
<dbReference type="AlphaFoldDB" id="U6RSW8"/>
<dbReference type="PROSITE" id="PS50994">
    <property type="entry name" value="INTEGRASE"/>
    <property type="match status" value="1"/>
</dbReference>
<dbReference type="GO" id="GO:0015074">
    <property type="term" value="P:DNA integration"/>
    <property type="evidence" value="ECO:0007669"/>
    <property type="project" value="InterPro"/>
</dbReference>
<evidence type="ECO:0000259" key="2">
    <source>
        <dbReference type="PROSITE" id="PS50994"/>
    </source>
</evidence>
<dbReference type="EMBL" id="AQHY01000004">
    <property type="protein sequence ID" value="EOA58343.1"/>
    <property type="molecule type" value="Genomic_DNA"/>
</dbReference>
<evidence type="ECO:0000256" key="1">
    <source>
        <dbReference type="SAM" id="MobiDB-lite"/>
    </source>
</evidence>
<keyword evidence="4" id="KW-1185">Reference proteome</keyword>
<organism evidence="3 4">
    <name type="scientific">Phocaeicola massiliensis B84634 = Timone 84634 = DSM 17679 = JCM 13223</name>
    <dbReference type="NCBI Taxonomy" id="1121098"/>
    <lineage>
        <taxon>Bacteria</taxon>
        <taxon>Pseudomonadati</taxon>
        <taxon>Bacteroidota</taxon>
        <taxon>Bacteroidia</taxon>
        <taxon>Bacteroidales</taxon>
        <taxon>Bacteroidaceae</taxon>
        <taxon>Phocaeicola</taxon>
    </lineage>
</organism>
<dbReference type="GeneID" id="60063612"/>
<dbReference type="InterPro" id="IPR012337">
    <property type="entry name" value="RNaseH-like_sf"/>
</dbReference>
<dbReference type="InterPro" id="IPR001584">
    <property type="entry name" value="Integrase_cat-core"/>
</dbReference>
<name>U6RSW8_9BACT</name>
<dbReference type="eggNOG" id="COG2801">
    <property type="taxonomic scope" value="Bacteria"/>
</dbReference>
<dbReference type="STRING" id="1121098.HMPREF1534_00309"/>
<dbReference type="GO" id="GO:0003676">
    <property type="term" value="F:nucleic acid binding"/>
    <property type="evidence" value="ECO:0007669"/>
    <property type="project" value="InterPro"/>
</dbReference>